<dbReference type="EMBL" id="JBHRVD010000001">
    <property type="protein sequence ID" value="MFC3326227.1"/>
    <property type="molecule type" value="Genomic_DNA"/>
</dbReference>
<keyword evidence="2" id="KW-1185">Reference proteome</keyword>
<organism evidence="1 2">
    <name type="scientific">Mesorhizobium cantuariense</name>
    <dbReference type="NCBI Taxonomy" id="1300275"/>
    <lineage>
        <taxon>Bacteria</taxon>
        <taxon>Pseudomonadati</taxon>
        <taxon>Pseudomonadota</taxon>
        <taxon>Alphaproteobacteria</taxon>
        <taxon>Hyphomicrobiales</taxon>
        <taxon>Phyllobacteriaceae</taxon>
        <taxon>Mesorhizobium</taxon>
    </lineage>
</organism>
<accession>A0ABV7MXR5</accession>
<evidence type="ECO:0000313" key="1">
    <source>
        <dbReference type="EMBL" id="MFC3326227.1"/>
    </source>
</evidence>
<evidence type="ECO:0000313" key="2">
    <source>
        <dbReference type="Proteomes" id="UP001595648"/>
    </source>
</evidence>
<proteinExistence type="predicted"/>
<protein>
    <submittedName>
        <fullName evidence="1">Uncharacterized protein</fullName>
    </submittedName>
</protein>
<comment type="caution">
    <text evidence="1">The sequence shown here is derived from an EMBL/GenBank/DDBJ whole genome shotgun (WGS) entry which is preliminary data.</text>
</comment>
<dbReference type="RefSeq" id="WP_378984908.1">
    <property type="nucleotide sequence ID" value="NZ_JBHRVD010000001.1"/>
</dbReference>
<gene>
    <name evidence="1" type="ORF">ACFOJ9_31420</name>
</gene>
<name>A0ABV7MXR5_9HYPH</name>
<sequence length="73" mass="8056">MSVTDQALKYGILSAKELALLSRVFDEACRQRLVDDHSLEAEIIAEEIVAAYRHGVRDEDELIKTAGTSSHIG</sequence>
<dbReference type="Proteomes" id="UP001595648">
    <property type="component" value="Unassembled WGS sequence"/>
</dbReference>
<reference evidence="2" key="1">
    <citation type="journal article" date="2019" name="Int. J. Syst. Evol. Microbiol.">
        <title>The Global Catalogue of Microorganisms (GCM) 10K type strain sequencing project: providing services to taxonomists for standard genome sequencing and annotation.</title>
        <authorList>
            <consortium name="The Broad Institute Genomics Platform"/>
            <consortium name="The Broad Institute Genome Sequencing Center for Infectious Disease"/>
            <person name="Wu L."/>
            <person name="Ma J."/>
        </authorList>
    </citation>
    <scope>NUCLEOTIDE SEQUENCE [LARGE SCALE GENOMIC DNA]</scope>
    <source>
        <strain evidence="2">ICMP 19515</strain>
    </source>
</reference>